<dbReference type="Proteomes" id="UP000001453">
    <property type="component" value="Chromosome"/>
</dbReference>
<proteinExistence type="predicted"/>
<evidence type="ECO:0000313" key="1">
    <source>
        <dbReference type="EMBL" id="ADP39051.1"/>
    </source>
</evidence>
<sequence length="52" mass="5846">MRQELASPLTIVNREYRSRGLSALTSSLALKAHCAFNLKQAQRSELPFRATL</sequence>
<evidence type="ECO:0000313" key="2">
    <source>
        <dbReference type="Proteomes" id="UP000001453"/>
    </source>
</evidence>
<organism evidence="1 2">
    <name type="scientific">Gardnerella vaginalis (strain ATCC 14019 / 317)</name>
    <dbReference type="NCBI Taxonomy" id="525284"/>
    <lineage>
        <taxon>Bacteria</taxon>
        <taxon>Bacillati</taxon>
        <taxon>Actinomycetota</taxon>
        <taxon>Actinomycetes</taxon>
        <taxon>Bifidobacteriales</taxon>
        <taxon>Bifidobacteriaceae</taxon>
        <taxon>Gardnerella</taxon>
    </lineage>
</organism>
<dbReference type="AlphaFoldDB" id="E3DAF7"/>
<dbReference type="KEGG" id="gvg:HMPREF0421_20969"/>
<dbReference type="EMBL" id="CP002104">
    <property type="protein sequence ID" value="ADP39051.1"/>
    <property type="molecule type" value="Genomic_DNA"/>
</dbReference>
<gene>
    <name evidence="1" type="ordered locus">HMPREF0421_20969</name>
</gene>
<name>E3DAF7_GARV3</name>
<dbReference type="HOGENOM" id="CLU_213796_1_0_11"/>
<accession>E3DAF7</accession>
<protein>
    <submittedName>
        <fullName evidence="1">Uncharacterized protein</fullName>
    </submittedName>
</protein>
<dbReference type="PATRIC" id="fig|525284.18.peg.960"/>
<reference evidence="1 2" key="1">
    <citation type="journal article" date="2010" name="PLoS ONE">
        <title>Comparative genomics of Gardnerella vaginalis strains reveals substantial differences in metabolic and virulence potential.</title>
        <authorList>
            <person name="Yeoman C.J."/>
            <person name="Yildirim S."/>
            <person name="Thomas S.M."/>
            <person name="Durkin A.S."/>
            <person name="Torralba M."/>
            <person name="Sutton G."/>
            <person name="Buhay C.J."/>
            <person name="Ding Y."/>
            <person name="Dugan-Rocha S.P."/>
            <person name="Muzny D.M."/>
            <person name="Qin X."/>
            <person name="Gibbs R.A."/>
            <person name="Leigh S.R."/>
            <person name="Stumpf R."/>
            <person name="White B.A."/>
            <person name="Highlander S.K."/>
            <person name="Nelson K.E."/>
            <person name="Wilson B.A."/>
        </authorList>
    </citation>
    <scope>NUCLEOTIDE SEQUENCE [LARGE SCALE GENOMIC DNA]</scope>
    <source>
        <strain evidence="2">ATCC 14019 / 317</strain>
    </source>
</reference>